<feature type="region of interest" description="Disordered" evidence="1">
    <location>
        <begin position="82"/>
        <end position="101"/>
    </location>
</feature>
<evidence type="ECO:0000259" key="2">
    <source>
        <dbReference type="Pfam" id="PF13843"/>
    </source>
</evidence>
<dbReference type="OrthoDB" id="410381at2759"/>
<feature type="domain" description="PiggyBac transposable element-derived protein" evidence="2">
    <location>
        <begin position="380"/>
        <end position="451"/>
    </location>
</feature>
<accession>A0A8K0G263</accession>
<evidence type="ECO:0000313" key="3">
    <source>
        <dbReference type="EMBL" id="KAF2883276.1"/>
    </source>
</evidence>
<dbReference type="InterPro" id="IPR029526">
    <property type="entry name" value="PGBD"/>
</dbReference>
<gene>
    <name evidence="3" type="ORF">ILUMI_22894</name>
</gene>
<sequence>MSGPADYLLINSSGQRGVVHGQYLYMMTIRRKRPSRPSNRRTSSYENEKVTQFYEEIPERLKADTATHNFVMGDLTVKLETKRRRRELDRNTRPGNEKPKRHYNDELFRTTETIQYDYLLSKERQQKMIIEVIQKAAKPYKATWKRAKKLSNKTKELLARRRELITQDKRQKVEYAERNKTARKIAKEDIKQHNTRKAIESMPPKTKHEDDHIQNLYDNIEVALAESHCHYTFIIGDFNAKVGKQVDVSKTETGKFGLGDRNKRGQMLTDFLLASFKRNHKENRLGYEKKTDKGKCEIFKLKDKNGNKAADRRRLLEIKKQFNEKLYPSQIKQTDDTPQARSTKVLNQDSEDLPIITIEEVFGMELLSLKNNDLKKNFEPSHALQRLTKDKTEAVNRIVRKTNRYAQQRNQTQFVTDGEIRAFIGVFILSDYIPIPRRKMVWEREQDANIEIHSSQINYPKLI</sequence>
<reference evidence="3" key="1">
    <citation type="submission" date="2019-08" db="EMBL/GenBank/DDBJ databases">
        <title>The genome of the North American firefly Photinus pyralis.</title>
        <authorList>
            <consortium name="Photinus pyralis genome working group"/>
            <person name="Fallon T.R."/>
            <person name="Sander Lower S.E."/>
            <person name="Weng J.-K."/>
        </authorList>
    </citation>
    <scope>NUCLEOTIDE SEQUENCE</scope>
    <source>
        <strain evidence="3">TRF0915ILg1</strain>
        <tissue evidence="3">Whole body</tissue>
    </source>
</reference>
<name>A0A8K0G263_IGNLU</name>
<evidence type="ECO:0000256" key="1">
    <source>
        <dbReference type="SAM" id="MobiDB-lite"/>
    </source>
</evidence>
<dbReference type="Pfam" id="PF13843">
    <property type="entry name" value="DDE_Tnp_1_7"/>
    <property type="match status" value="1"/>
</dbReference>
<dbReference type="AlphaFoldDB" id="A0A8K0G263"/>
<organism evidence="3 4">
    <name type="scientific">Ignelater luminosus</name>
    <name type="common">Cucubano</name>
    <name type="synonym">Pyrophorus luminosus</name>
    <dbReference type="NCBI Taxonomy" id="2038154"/>
    <lineage>
        <taxon>Eukaryota</taxon>
        <taxon>Metazoa</taxon>
        <taxon>Ecdysozoa</taxon>
        <taxon>Arthropoda</taxon>
        <taxon>Hexapoda</taxon>
        <taxon>Insecta</taxon>
        <taxon>Pterygota</taxon>
        <taxon>Neoptera</taxon>
        <taxon>Endopterygota</taxon>
        <taxon>Coleoptera</taxon>
        <taxon>Polyphaga</taxon>
        <taxon>Elateriformia</taxon>
        <taxon>Elateroidea</taxon>
        <taxon>Elateridae</taxon>
        <taxon>Agrypninae</taxon>
        <taxon>Pyrophorini</taxon>
        <taxon>Ignelater</taxon>
    </lineage>
</organism>
<feature type="compositionally biased region" description="Basic and acidic residues" evidence="1">
    <location>
        <begin position="86"/>
        <end position="101"/>
    </location>
</feature>
<keyword evidence="4" id="KW-1185">Reference proteome</keyword>
<dbReference type="EMBL" id="VTPC01090453">
    <property type="protein sequence ID" value="KAF2883276.1"/>
    <property type="molecule type" value="Genomic_DNA"/>
</dbReference>
<comment type="caution">
    <text evidence="3">The sequence shown here is derived from an EMBL/GenBank/DDBJ whole genome shotgun (WGS) entry which is preliminary data.</text>
</comment>
<evidence type="ECO:0000313" key="4">
    <source>
        <dbReference type="Proteomes" id="UP000801492"/>
    </source>
</evidence>
<dbReference type="Proteomes" id="UP000801492">
    <property type="component" value="Unassembled WGS sequence"/>
</dbReference>
<protein>
    <recommendedName>
        <fullName evidence="2">PiggyBac transposable element-derived protein domain-containing protein</fullName>
    </recommendedName>
</protein>
<proteinExistence type="predicted"/>